<name>A0ABN8DCD0_9STRA</name>
<feature type="compositionally biased region" description="Polar residues" evidence="1">
    <location>
        <begin position="1"/>
        <end position="11"/>
    </location>
</feature>
<organism evidence="2 3">
    <name type="scientific">Peronospora belbahrii</name>
    <dbReference type="NCBI Taxonomy" id="622444"/>
    <lineage>
        <taxon>Eukaryota</taxon>
        <taxon>Sar</taxon>
        <taxon>Stramenopiles</taxon>
        <taxon>Oomycota</taxon>
        <taxon>Peronosporomycetes</taxon>
        <taxon>Peronosporales</taxon>
        <taxon>Peronosporaceae</taxon>
        <taxon>Peronospora</taxon>
    </lineage>
</organism>
<evidence type="ECO:0000313" key="3">
    <source>
        <dbReference type="Proteomes" id="UP001158986"/>
    </source>
</evidence>
<comment type="caution">
    <text evidence="2">The sequence shown here is derived from an EMBL/GenBank/DDBJ whole genome shotgun (WGS) entry which is preliminary data.</text>
</comment>
<accession>A0ABN8DCD0</accession>
<evidence type="ECO:0000256" key="1">
    <source>
        <dbReference type="SAM" id="MobiDB-lite"/>
    </source>
</evidence>
<dbReference type="Proteomes" id="UP001158986">
    <property type="component" value="Unassembled WGS sequence"/>
</dbReference>
<feature type="compositionally biased region" description="Low complexity" evidence="1">
    <location>
        <begin position="17"/>
        <end position="28"/>
    </location>
</feature>
<reference evidence="2 3" key="1">
    <citation type="submission" date="2021-11" db="EMBL/GenBank/DDBJ databases">
        <authorList>
            <person name="Islam A."/>
            <person name="Islam S."/>
            <person name="Flora M.S."/>
            <person name="Rahman M."/>
            <person name="Ziaur R.M."/>
            <person name="Epstein J.H."/>
            <person name="Hassan M."/>
            <person name="Klassen M."/>
            <person name="Woodard K."/>
            <person name="Webb A."/>
            <person name="Webby R.J."/>
            <person name="El Zowalaty M.E."/>
        </authorList>
    </citation>
    <scope>NUCLEOTIDE SEQUENCE [LARGE SCALE GENOMIC DNA]</scope>
    <source>
        <strain evidence="2">Pbs1</strain>
    </source>
</reference>
<keyword evidence="3" id="KW-1185">Reference proteome</keyword>
<sequence>MAGQNDTNVALESTGYASASPGRAASPSHVATPPQAAPIVGDPPAYESSSATEDKILAALAALSNRMEKMKSSRMKADEDERMCGAIDSGLFASAIGVIMCAKRVTIDAVRDSPERKPAARQARAPVPRPDLGGLLFSSLATRSLMLYHKQAQERA</sequence>
<feature type="region of interest" description="Disordered" evidence="1">
    <location>
        <begin position="1"/>
        <end position="51"/>
    </location>
</feature>
<evidence type="ECO:0000313" key="2">
    <source>
        <dbReference type="EMBL" id="CAH0522091.1"/>
    </source>
</evidence>
<dbReference type="EMBL" id="CAKLCB010000387">
    <property type="protein sequence ID" value="CAH0522091.1"/>
    <property type="molecule type" value="Genomic_DNA"/>
</dbReference>
<proteinExistence type="predicted"/>
<protein>
    <submittedName>
        <fullName evidence="2">Uncharacterized protein</fullName>
    </submittedName>
</protein>
<gene>
    <name evidence="2" type="ORF">PBS001_LOCUS8528</name>
</gene>